<dbReference type="Proteomes" id="UP000886881">
    <property type="component" value="Unassembled WGS sequence"/>
</dbReference>
<reference evidence="2" key="1">
    <citation type="submission" date="2020-10" db="EMBL/GenBank/DDBJ databases">
        <authorList>
            <person name="Gilroy R."/>
        </authorList>
    </citation>
    <scope>NUCLEOTIDE SEQUENCE</scope>
    <source>
        <strain evidence="2">ChiHecec2B26-709</strain>
    </source>
</reference>
<evidence type="ECO:0000256" key="1">
    <source>
        <dbReference type="SAM" id="SignalP"/>
    </source>
</evidence>
<protein>
    <recommendedName>
        <fullName evidence="4">Transporter</fullName>
    </recommendedName>
</protein>
<proteinExistence type="predicted"/>
<sequence>MKTLIPTALACALMLIPLRAEGQTADSGQQPEFSGVSTRYFGPYAFPVPDLLDGRIHDGLHVELSGDAVAGRAGGRENRDWTFAPTFRLSVPLWTDRASFTIWGEFHEFYFDTPATRAARNLAPGALPLKGNDSGNLYFGIEIQALKERRLVPSVAVRASTLSATGDDHEAARHYDAPGYFFDVSVGKSFPLGEKAGSIRLSGTAGFVCWQIGEGTQNDALLLGARLAWESRHAGLYVEYGQYKGREKDWAASYGIDSGDFPQSIKSRLDLHFGDFSPFIYVQYGFQDWPFTQFRLGLTWSFDLLGHFSAGASR</sequence>
<evidence type="ECO:0000313" key="3">
    <source>
        <dbReference type="Proteomes" id="UP000886881"/>
    </source>
</evidence>
<accession>A0A9D1GMT3</accession>
<keyword evidence="1" id="KW-0732">Signal</keyword>
<feature type="signal peptide" evidence="1">
    <location>
        <begin position="1"/>
        <end position="22"/>
    </location>
</feature>
<dbReference type="AlphaFoldDB" id="A0A9D1GMT3"/>
<dbReference type="EMBL" id="DVLC01000051">
    <property type="protein sequence ID" value="HIT46746.1"/>
    <property type="molecule type" value="Genomic_DNA"/>
</dbReference>
<evidence type="ECO:0008006" key="4">
    <source>
        <dbReference type="Google" id="ProtNLM"/>
    </source>
</evidence>
<reference evidence="2" key="2">
    <citation type="journal article" date="2021" name="PeerJ">
        <title>Extensive microbial diversity within the chicken gut microbiome revealed by metagenomics and culture.</title>
        <authorList>
            <person name="Gilroy R."/>
            <person name="Ravi A."/>
            <person name="Getino M."/>
            <person name="Pursley I."/>
            <person name="Horton D.L."/>
            <person name="Alikhan N.F."/>
            <person name="Baker D."/>
            <person name="Gharbi K."/>
            <person name="Hall N."/>
            <person name="Watson M."/>
            <person name="Adriaenssens E.M."/>
            <person name="Foster-Nyarko E."/>
            <person name="Jarju S."/>
            <person name="Secka A."/>
            <person name="Antonio M."/>
            <person name="Oren A."/>
            <person name="Chaudhuri R.R."/>
            <person name="La Ragione R."/>
            <person name="Hildebrand F."/>
            <person name="Pallen M.J."/>
        </authorList>
    </citation>
    <scope>NUCLEOTIDE SEQUENCE</scope>
    <source>
        <strain evidence="2">ChiHecec2B26-709</strain>
    </source>
</reference>
<evidence type="ECO:0000313" key="2">
    <source>
        <dbReference type="EMBL" id="HIT46746.1"/>
    </source>
</evidence>
<name>A0A9D1GMT3_9BACT</name>
<comment type="caution">
    <text evidence="2">The sequence shown here is derived from an EMBL/GenBank/DDBJ whole genome shotgun (WGS) entry which is preliminary data.</text>
</comment>
<gene>
    <name evidence="2" type="ORF">IAC35_02690</name>
</gene>
<feature type="chain" id="PRO_5039532920" description="Transporter" evidence="1">
    <location>
        <begin position="23"/>
        <end position="314"/>
    </location>
</feature>
<organism evidence="2 3">
    <name type="scientific">Candidatus Cryptobacteroides merdipullorum</name>
    <dbReference type="NCBI Taxonomy" id="2840771"/>
    <lineage>
        <taxon>Bacteria</taxon>
        <taxon>Pseudomonadati</taxon>
        <taxon>Bacteroidota</taxon>
        <taxon>Bacteroidia</taxon>
        <taxon>Bacteroidales</taxon>
        <taxon>Candidatus Cryptobacteroides</taxon>
    </lineage>
</organism>